<feature type="transmembrane region" description="Helical" evidence="14">
    <location>
        <begin position="52"/>
        <end position="72"/>
    </location>
</feature>
<dbReference type="Proteomes" id="UP000295504">
    <property type="component" value="Unassembled WGS sequence"/>
</dbReference>
<dbReference type="InterPro" id="IPR005467">
    <property type="entry name" value="His_kinase_dom"/>
</dbReference>
<keyword evidence="5" id="KW-0597">Phosphoprotein</keyword>
<evidence type="ECO:0000256" key="13">
    <source>
        <dbReference type="ARBA" id="ARBA00023136"/>
    </source>
</evidence>
<keyword evidence="9 16" id="KW-0418">Kinase</keyword>
<evidence type="ECO:0000256" key="7">
    <source>
        <dbReference type="ARBA" id="ARBA00022692"/>
    </source>
</evidence>
<dbReference type="RefSeq" id="WP_243098294.1">
    <property type="nucleotide sequence ID" value="NZ_CP058648.1"/>
</dbReference>
<dbReference type="FunFam" id="1.10.287.130:FF:000008">
    <property type="entry name" value="Two-component sensor histidine kinase"/>
    <property type="match status" value="1"/>
</dbReference>
<evidence type="ECO:0000256" key="9">
    <source>
        <dbReference type="ARBA" id="ARBA00022777"/>
    </source>
</evidence>
<dbReference type="Pfam" id="PF00512">
    <property type="entry name" value="HisKA"/>
    <property type="match status" value="1"/>
</dbReference>
<evidence type="ECO:0000313" key="16">
    <source>
        <dbReference type="EMBL" id="TCP95489.1"/>
    </source>
</evidence>
<dbReference type="PANTHER" id="PTHR45528:SF1">
    <property type="entry name" value="SENSOR HISTIDINE KINASE CPXA"/>
    <property type="match status" value="1"/>
</dbReference>
<keyword evidence="4" id="KW-1003">Cell membrane</keyword>
<dbReference type="EC" id="2.7.13.3" evidence="3"/>
<evidence type="ECO:0000256" key="8">
    <source>
        <dbReference type="ARBA" id="ARBA00022741"/>
    </source>
</evidence>
<organism evidence="16 17">
    <name type="scientific">Serpentinicella alkaliphila</name>
    <dbReference type="NCBI Taxonomy" id="1734049"/>
    <lineage>
        <taxon>Bacteria</taxon>
        <taxon>Bacillati</taxon>
        <taxon>Bacillota</taxon>
        <taxon>Clostridia</taxon>
        <taxon>Peptostreptococcales</taxon>
        <taxon>Natronincolaceae</taxon>
        <taxon>Serpentinicella</taxon>
    </lineage>
</organism>
<evidence type="ECO:0000256" key="10">
    <source>
        <dbReference type="ARBA" id="ARBA00022840"/>
    </source>
</evidence>
<dbReference type="SUPFAM" id="SSF55874">
    <property type="entry name" value="ATPase domain of HSP90 chaperone/DNA topoisomerase II/histidine kinase"/>
    <property type="match status" value="1"/>
</dbReference>
<feature type="transmembrane region" description="Helical" evidence="14">
    <location>
        <begin position="276"/>
        <end position="296"/>
    </location>
</feature>
<keyword evidence="12" id="KW-0902">Two-component regulatory system</keyword>
<dbReference type="GO" id="GO:0000155">
    <property type="term" value="F:phosphorelay sensor kinase activity"/>
    <property type="evidence" value="ECO:0007669"/>
    <property type="project" value="InterPro"/>
</dbReference>
<dbReference type="InterPro" id="IPR050398">
    <property type="entry name" value="HssS/ArlS-like"/>
</dbReference>
<comment type="caution">
    <text evidence="16">The sequence shown here is derived from an EMBL/GenBank/DDBJ whole genome shotgun (WGS) entry which is preliminary data.</text>
</comment>
<comment type="subcellular location">
    <subcellularLocation>
        <location evidence="2">Cell membrane</location>
        <topology evidence="2">Multi-pass membrane protein</topology>
    </subcellularLocation>
</comment>
<evidence type="ECO:0000259" key="15">
    <source>
        <dbReference type="PROSITE" id="PS50109"/>
    </source>
</evidence>
<dbReference type="CDD" id="cd00082">
    <property type="entry name" value="HisKA"/>
    <property type="match status" value="1"/>
</dbReference>
<dbReference type="GO" id="GO:0005886">
    <property type="term" value="C:plasma membrane"/>
    <property type="evidence" value="ECO:0007669"/>
    <property type="project" value="UniProtKB-SubCell"/>
</dbReference>
<evidence type="ECO:0000256" key="4">
    <source>
        <dbReference type="ARBA" id="ARBA00022475"/>
    </source>
</evidence>
<feature type="transmembrane region" description="Helical" evidence="14">
    <location>
        <begin position="316"/>
        <end position="338"/>
    </location>
</feature>
<dbReference type="EMBL" id="SLYC01000059">
    <property type="protein sequence ID" value="TCP95489.1"/>
    <property type="molecule type" value="Genomic_DNA"/>
</dbReference>
<dbReference type="SMART" id="SM00388">
    <property type="entry name" value="HisKA"/>
    <property type="match status" value="1"/>
</dbReference>
<reference evidence="16 17" key="1">
    <citation type="submission" date="2019-03" db="EMBL/GenBank/DDBJ databases">
        <title>Genomic Encyclopedia of Type Strains, Phase IV (KMG-IV): sequencing the most valuable type-strain genomes for metagenomic binning, comparative biology and taxonomic classification.</title>
        <authorList>
            <person name="Goeker M."/>
        </authorList>
    </citation>
    <scope>NUCLEOTIDE SEQUENCE [LARGE SCALE GENOMIC DNA]</scope>
    <source>
        <strain evidence="16 17">DSM 100013</strain>
    </source>
</reference>
<dbReference type="SUPFAM" id="SSF47384">
    <property type="entry name" value="Homodimeric domain of signal transducing histidine kinase"/>
    <property type="match status" value="1"/>
</dbReference>
<evidence type="ECO:0000256" key="5">
    <source>
        <dbReference type="ARBA" id="ARBA00022553"/>
    </source>
</evidence>
<feature type="transmembrane region" description="Helical" evidence="14">
    <location>
        <begin position="395"/>
        <end position="428"/>
    </location>
</feature>
<gene>
    <name evidence="16" type="ORF">EDD79_10594</name>
</gene>
<dbReference type="GO" id="GO:0005524">
    <property type="term" value="F:ATP binding"/>
    <property type="evidence" value="ECO:0007669"/>
    <property type="project" value="UniProtKB-KW"/>
</dbReference>
<evidence type="ECO:0000256" key="6">
    <source>
        <dbReference type="ARBA" id="ARBA00022679"/>
    </source>
</evidence>
<proteinExistence type="predicted"/>
<comment type="catalytic activity">
    <reaction evidence="1">
        <text>ATP + protein L-histidine = ADP + protein N-phospho-L-histidine.</text>
        <dbReference type="EC" id="2.7.13.3"/>
    </reaction>
</comment>
<dbReference type="PANTHER" id="PTHR45528">
    <property type="entry name" value="SENSOR HISTIDINE KINASE CPXA"/>
    <property type="match status" value="1"/>
</dbReference>
<evidence type="ECO:0000256" key="2">
    <source>
        <dbReference type="ARBA" id="ARBA00004651"/>
    </source>
</evidence>
<dbReference type="Gene3D" id="1.10.287.130">
    <property type="match status" value="1"/>
</dbReference>
<dbReference type="AlphaFoldDB" id="A0A4R2SY75"/>
<keyword evidence="17" id="KW-1185">Reference proteome</keyword>
<feature type="domain" description="Histidine kinase" evidence="15">
    <location>
        <begin position="498"/>
        <end position="712"/>
    </location>
</feature>
<sequence>MDINSNNNNVGIDSSEENSIIAHESSIEYIEKDENNSLEGSSNNNKKRFMPYTLITIVLLFIYSFISVSIYLPLKEAYLPHEENIEKYFNNSSFVHTLGRHTKYLYQSKILKEDWYESRFEKVDSIKFYVPSTGTNQELSNIKNIDNTILQREIDNSLYYVTIKVLDNGIIETEGSLDINQSAFLGGLVFSNQEDLNKFTGLEITYIVPRNFASYSDIFTNGFKELNIESYLILILVIGGISILLLLIIAFSIPYIHQQKSIICRLYNKLFLEFKILLWAALFAGFGALVFGLINVNHYYYGLLNIVEMVYDVNRYFYLLGISITFLIYMFVYLNVVYIKNIYHLGFKEGFVRNSIIGRLSGRIIRFVCNKVSNIKKSVRRLLELDISKDPNKKIIIILITNIVVLWFVALGGWFMILVAIAYSIFLFKYFVSFMYSLKDIHDASCQLAVGDFNISLEEEMGLLSPIAKNLNNIKEGFQLAINKEIKSERMKAELISNVSHDLKTPLTSIITYVDLLQKPNLSVETQAEYVQVLEKKSKRLKLLIEDLFEASKASSGNIDLYLEKIDVISLFRQTLGELEERIKESTLIFKTNLPDNKVMCLLDGKRTYRIFENIMNNIFKYSMEYSRVYIDVQESIHEVAITFKNISSYEMNFDNIEITERFARGDKSRTTEGSGLGLSIAKNLVQLQKGELNIAIDGDLFKLTIKFPKSI</sequence>
<keyword evidence="13 14" id="KW-0472">Membrane</keyword>
<dbReference type="Pfam" id="PF02518">
    <property type="entry name" value="HATPase_c"/>
    <property type="match status" value="1"/>
</dbReference>
<keyword evidence="10" id="KW-0067">ATP-binding</keyword>
<keyword evidence="6" id="KW-0808">Transferase</keyword>
<dbReference type="SMART" id="SM00387">
    <property type="entry name" value="HATPase_c"/>
    <property type="match status" value="1"/>
</dbReference>
<keyword evidence="8" id="KW-0547">Nucleotide-binding</keyword>
<dbReference type="PROSITE" id="PS50109">
    <property type="entry name" value="HIS_KIN"/>
    <property type="match status" value="1"/>
</dbReference>
<feature type="transmembrane region" description="Helical" evidence="14">
    <location>
        <begin position="231"/>
        <end position="256"/>
    </location>
</feature>
<keyword evidence="11 14" id="KW-1133">Transmembrane helix</keyword>
<protein>
    <recommendedName>
        <fullName evidence="3">histidine kinase</fullName>
        <ecNumber evidence="3">2.7.13.3</ecNumber>
    </recommendedName>
</protein>
<evidence type="ECO:0000256" key="14">
    <source>
        <dbReference type="SAM" id="Phobius"/>
    </source>
</evidence>
<dbReference type="InterPro" id="IPR036097">
    <property type="entry name" value="HisK_dim/P_sf"/>
</dbReference>
<name>A0A4R2SY75_9FIRM</name>
<accession>A0A4R2SY75</accession>
<dbReference type="Gene3D" id="3.30.565.10">
    <property type="entry name" value="Histidine kinase-like ATPase, C-terminal domain"/>
    <property type="match status" value="1"/>
</dbReference>
<dbReference type="InterPro" id="IPR003594">
    <property type="entry name" value="HATPase_dom"/>
</dbReference>
<dbReference type="InterPro" id="IPR003661">
    <property type="entry name" value="HisK_dim/P_dom"/>
</dbReference>
<evidence type="ECO:0000256" key="12">
    <source>
        <dbReference type="ARBA" id="ARBA00023012"/>
    </source>
</evidence>
<keyword evidence="7 14" id="KW-0812">Transmembrane</keyword>
<dbReference type="InterPro" id="IPR036890">
    <property type="entry name" value="HATPase_C_sf"/>
</dbReference>
<evidence type="ECO:0000256" key="3">
    <source>
        <dbReference type="ARBA" id="ARBA00012438"/>
    </source>
</evidence>
<evidence type="ECO:0000313" key="17">
    <source>
        <dbReference type="Proteomes" id="UP000295504"/>
    </source>
</evidence>
<evidence type="ECO:0000256" key="11">
    <source>
        <dbReference type="ARBA" id="ARBA00022989"/>
    </source>
</evidence>
<evidence type="ECO:0000256" key="1">
    <source>
        <dbReference type="ARBA" id="ARBA00000085"/>
    </source>
</evidence>